<evidence type="ECO:0000256" key="1">
    <source>
        <dbReference type="ARBA" id="ARBA00007689"/>
    </source>
</evidence>
<dbReference type="Proteomes" id="UP001059844">
    <property type="component" value="Chromosome"/>
</dbReference>
<keyword evidence="4" id="KW-1185">Reference proteome</keyword>
<protein>
    <submittedName>
        <fullName evidence="3">YciI family protein</fullName>
    </submittedName>
</protein>
<name>A0ABY5INT6_9FLAO</name>
<dbReference type="InterPro" id="IPR005545">
    <property type="entry name" value="YCII"/>
</dbReference>
<reference evidence="3" key="1">
    <citation type="submission" date="2022-07" db="EMBL/GenBank/DDBJ databases">
        <title>Isolation, identification, and degradation of a PFOSA degrading strain from sewage treatment plant.</title>
        <authorList>
            <person name="Zhang L."/>
            <person name="Huo Y."/>
        </authorList>
    </citation>
    <scope>NUCLEOTIDE SEQUENCE</scope>
    <source>
        <strain evidence="3">C1</strain>
    </source>
</reference>
<dbReference type="InterPro" id="IPR011008">
    <property type="entry name" value="Dimeric_a/b-barrel"/>
</dbReference>
<dbReference type="RefSeq" id="WP_256549505.1">
    <property type="nucleotide sequence ID" value="NZ_CP101751.1"/>
</dbReference>
<organism evidence="3 4">
    <name type="scientific">Flavobacterium cerinum</name>
    <dbReference type="NCBI Taxonomy" id="2502784"/>
    <lineage>
        <taxon>Bacteria</taxon>
        <taxon>Pseudomonadati</taxon>
        <taxon>Bacteroidota</taxon>
        <taxon>Flavobacteriia</taxon>
        <taxon>Flavobacteriales</taxon>
        <taxon>Flavobacteriaceae</taxon>
        <taxon>Flavobacterium</taxon>
    </lineage>
</organism>
<gene>
    <name evidence="3" type="ORF">NOX80_09350</name>
</gene>
<evidence type="ECO:0000313" key="3">
    <source>
        <dbReference type="EMBL" id="UUC43837.1"/>
    </source>
</evidence>
<dbReference type="SUPFAM" id="SSF54909">
    <property type="entry name" value="Dimeric alpha+beta barrel"/>
    <property type="match status" value="1"/>
</dbReference>
<evidence type="ECO:0000313" key="4">
    <source>
        <dbReference type="Proteomes" id="UP001059844"/>
    </source>
</evidence>
<proteinExistence type="inferred from homology"/>
<dbReference type="PANTHER" id="PTHR35174">
    <property type="entry name" value="BLL7171 PROTEIN-RELATED"/>
    <property type="match status" value="1"/>
</dbReference>
<dbReference type="EMBL" id="CP101751">
    <property type="protein sequence ID" value="UUC43837.1"/>
    <property type="molecule type" value="Genomic_DNA"/>
</dbReference>
<accession>A0ABY5INT6</accession>
<sequence length="119" mass="13352">MKEFLMLIRESVDYGNFSAEEMQEDIEKHMEWVASLADKGHFKEGNPLEAEGCCIRGKERIITDGPYIETKECISGFYFLLAHSLEEAREIAKGCPSLELGAMVEIRPVMATDDEAFGG</sequence>
<evidence type="ECO:0000259" key="2">
    <source>
        <dbReference type="Pfam" id="PF03795"/>
    </source>
</evidence>
<feature type="domain" description="YCII-related" evidence="2">
    <location>
        <begin position="18"/>
        <end position="110"/>
    </location>
</feature>
<comment type="similarity">
    <text evidence="1">Belongs to the YciI family.</text>
</comment>
<dbReference type="Gene3D" id="3.30.70.1060">
    <property type="entry name" value="Dimeric alpha+beta barrel"/>
    <property type="match status" value="1"/>
</dbReference>
<dbReference type="Pfam" id="PF03795">
    <property type="entry name" value="YCII"/>
    <property type="match status" value="1"/>
</dbReference>